<name>A0ABD5F0I5_9ACTN</name>
<sequence length="278" mass="28911">MTSPERARLAFALGELKDRTGLSLAGLAVKTTYSKSSWDRYLGGRTLPPRTAVEELCGLAGEDPARCLALWELAGSAEAEARARPHPEREQPPPAPESAPAPPPGPPPSPSGHRGTTALTVLAAACALAAVVTAALGLFREVPPPHQDAPAPTPTGPLCRGAACEGADPLTTRCAQQPVTLADRHTAGGAWVELRYSVECGASWARMWGTAIGDRLVVTPGGRTVRVGTRTQADTYVYTHMTLTVPGTPVRACFRAVDGTDRECVESRVPAASAPAGG</sequence>
<gene>
    <name evidence="2" type="ORF">RM877_32235</name>
</gene>
<reference evidence="3" key="1">
    <citation type="submission" date="2023-07" db="EMBL/GenBank/DDBJ databases">
        <title>30 novel species of actinomycetes from the DSMZ collection.</title>
        <authorList>
            <person name="Nouioui I."/>
        </authorList>
    </citation>
    <scope>NUCLEOTIDE SEQUENCE [LARGE SCALE GENOMIC DNA]</scope>
    <source>
        <strain evidence="3">DSM 41981</strain>
    </source>
</reference>
<feature type="region of interest" description="Disordered" evidence="1">
    <location>
        <begin position="78"/>
        <end position="115"/>
    </location>
</feature>
<keyword evidence="3" id="KW-1185">Reference proteome</keyword>
<protein>
    <submittedName>
        <fullName evidence="2">DUF2690 domain-containing protein</fullName>
    </submittedName>
</protein>
<evidence type="ECO:0000256" key="1">
    <source>
        <dbReference type="SAM" id="MobiDB-lite"/>
    </source>
</evidence>
<dbReference type="InterPro" id="IPR021224">
    <property type="entry name" value="DUF2690"/>
</dbReference>
<evidence type="ECO:0000313" key="3">
    <source>
        <dbReference type="Proteomes" id="UP001183535"/>
    </source>
</evidence>
<proteinExistence type="predicted"/>
<dbReference type="AlphaFoldDB" id="A0ABD5F0I5"/>
<dbReference type="Pfam" id="PF10901">
    <property type="entry name" value="DUF2690"/>
    <property type="match status" value="1"/>
</dbReference>
<evidence type="ECO:0000313" key="2">
    <source>
        <dbReference type="EMBL" id="MDT0439344.1"/>
    </source>
</evidence>
<feature type="compositionally biased region" description="Pro residues" evidence="1">
    <location>
        <begin position="92"/>
        <end position="110"/>
    </location>
</feature>
<feature type="compositionally biased region" description="Basic and acidic residues" evidence="1">
    <location>
        <begin position="79"/>
        <end position="91"/>
    </location>
</feature>
<accession>A0ABD5F0I5</accession>
<dbReference type="EMBL" id="JAVRES010000025">
    <property type="protein sequence ID" value="MDT0439344.1"/>
    <property type="molecule type" value="Genomic_DNA"/>
</dbReference>
<dbReference type="Pfam" id="PF13560">
    <property type="entry name" value="HTH_31"/>
    <property type="match status" value="1"/>
</dbReference>
<organism evidence="2 3">
    <name type="scientific">Streptomyces doudnae</name>
    <dbReference type="NCBI Taxonomy" id="3075536"/>
    <lineage>
        <taxon>Bacteria</taxon>
        <taxon>Bacillati</taxon>
        <taxon>Actinomycetota</taxon>
        <taxon>Actinomycetes</taxon>
        <taxon>Kitasatosporales</taxon>
        <taxon>Streptomycetaceae</taxon>
        <taxon>Streptomyces</taxon>
    </lineage>
</organism>
<dbReference type="RefSeq" id="WP_311638814.1">
    <property type="nucleotide sequence ID" value="NZ_JAVRES010000025.1"/>
</dbReference>
<dbReference type="Proteomes" id="UP001183535">
    <property type="component" value="Unassembled WGS sequence"/>
</dbReference>
<comment type="caution">
    <text evidence="2">The sequence shown here is derived from an EMBL/GenBank/DDBJ whole genome shotgun (WGS) entry which is preliminary data.</text>
</comment>